<dbReference type="InterPro" id="IPR050440">
    <property type="entry name" value="Laminin/Netrin_ECM"/>
</dbReference>
<feature type="disulfide bond" evidence="3">
    <location>
        <begin position="61"/>
        <end position="78"/>
    </location>
</feature>
<feature type="disulfide bond" evidence="3">
    <location>
        <begin position="59"/>
        <end position="71"/>
    </location>
</feature>
<comment type="caution">
    <text evidence="6">The sequence shown here is derived from an EMBL/GenBank/DDBJ whole genome shotgun (WGS) entry which is preliminary data.</text>
</comment>
<evidence type="ECO:0000256" key="2">
    <source>
        <dbReference type="ARBA" id="ARBA00023292"/>
    </source>
</evidence>
<protein>
    <recommendedName>
        <fullName evidence="5">Laminin EGF-like domain-containing protein</fullName>
    </recommendedName>
</protein>
<proteinExistence type="predicted"/>
<feature type="coiled-coil region" evidence="4">
    <location>
        <begin position="652"/>
        <end position="686"/>
    </location>
</feature>
<evidence type="ECO:0000313" key="6">
    <source>
        <dbReference type="EMBL" id="KAH0616510.1"/>
    </source>
</evidence>
<evidence type="ECO:0000259" key="5">
    <source>
        <dbReference type="PROSITE" id="PS50027"/>
    </source>
</evidence>
<comment type="caution">
    <text evidence="3">Lacks conserved residue(s) required for the propagation of feature annotation.</text>
</comment>
<feature type="disulfide bond" evidence="3">
    <location>
        <begin position="32"/>
        <end position="41"/>
    </location>
</feature>
<feature type="coiled-coil region" evidence="4">
    <location>
        <begin position="177"/>
        <end position="232"/>
    </location>
</feature>
<dbReference type="InterPro" id="IPR056558">
    <property type="entry name" value="LAMB1-4_helical"/>
</dbReference>
<dbReference type="SUPFAM" id="SSF57196">
    <property type="entry name" value="EGF/Laminin"/>
    <property type="match status" value="2"/>
</dbReference>
<name>A0ABQ7SGM4_PHRPL</name>
<dbReference type="PROSITE" id="PS01248">
    <property type="entry name" value="EGF_LAM_1"/>
    <property type="match status" value="2"/>
</dbReference>
<feature type="disulfide bond" evidence="3">
    <location>
        <begin position="11"/>
        <end position="23"/>
    </location>
</feature>
<organism evidence="6 7">
    <name type="scientific">Phrynosoma platyrhinos</name>
    <name type="common">Desert horned lizard</name>
    <dbReference type="NCBI Taxonomy" id="52577"/>
    <lineage>
        <taxon>Eukaryota</taxon>
        <taxon>Metazoa</taxon>
        <taxon>Chordata</taxon>
        <taxon>Craniata</taxon>
        <taxon>Vertebrata</taxon>
        <taxon>Euteleostomi</taxon>
        <taxon>Lepidosauria</taxon>
        <taxon>Squamata</taxon>
        <taxon>Bifurcata</taxon>
        <taxon>Unidentata</taxon>
        <taxon>Episquamata</taxon>
        <taxon>Toxicofera</taxon>
        <taxon>Iguania</taxon>
        <taxon>Phrynosomatidae</taxon>
        <taxon>Phrynosomatinae</taxon>
        <taxon>Phrynosoma</taxon>
    </lineage>
</organism>
<feature type="domain" description="Laminin EGF-like" evidence="5">
    <location>
        <begin position="11"/>
        <end position="58"/>
    </location>
</feature>
<evidence type="ECO:0000256" key="3">
    <source>
        <dbReference type="PROSITE-ProRule" id="PRU00460"/>
    </source>
</evidence>
<dbReference type="InterPro" id="IPR002049">
    <property type="entry name" value="LE_dom"/>
</dbReference>
<evidence type="ECO:0000313" key="7">
    <source>
        <dbReference type="Proteomes" id="UP000826234"/>
    </source>
</evidence>
<dbReference type="CDD" id="cd22300">
    <property type="entry name" value="cc_LAMB1_C"/>
    <property type="match status" value="1"/>
</dbReference>
<dbReference type="CDD" id="cd00055">
    <property type="entry name" value="EGF_Lam"/>
    <property type="match status" value="2"/>
</dbReference>
<dbReference type="SMART" id="SM00180">
    <property type="entry name" value="EGF_Lam"/>
    <property type="match status" value="2"/>
</dbReference>
<dbReference type="PROSITE" id="PS50027">
    <property type="entry name" value="EGF_LAM_2"/>
    <property type="match status" value="2"/>
</dbReference>
<feature type="coiled-coil region" evidence="4">
    <location>
        <begin position="378"/>
        <end position="440"/>
    </location>
</feature>
<dbReference type="PRINTS" id="PR00011">
    <property type="entry name" value="EGFLAMININ"/>
</dbReference>
<reference evidence="6 7" key="1">
    <citation type="journal article" date="2022" name="Gigascience">
        <title>A chromosome-level genome assembly and annotation of the desert horned lizard, Phrynosoma platyrhinos, provides insight into chromosomal rearrangements among reptiles.</title>
        <authorList>
            <person name="Koochekian N."/>
            <person name="Ascanio A."/>
            <person name="Farleigh K."/>
            <person name="Card D.C."/>
            <person name="Schield D.R."/>
            <person name="Castoe T.A."/>
            <person name="Jezkova T."/>
        </authorList>
    </citation>
    <scope>NUCLEOTIDE SEQUENCE [LARGE SCALE GENOMIC DNA]</scope>
    <source>
        <strain evidence="6">NK-2021</strain>
    </source>
</reference>
<dbReference type="Gene3D" id="2.10.25.10">
    <property type="entry name" value="Laminin"/>
    <property type="match status" value="2"/>
</dbReference>
<evidence type="ECO:0000256" key="1">
    <source>
        <dbReference type="ARBA" id="ARBA00023157"/>
    </source>
</evidence>
<evidence type="ECO:0000256" key="4">
    <source>
        <dbReference type="SAM" id="Coils"/>
    </source>
</evidence>
<sequence>MLASGNGCEPCGCDEEHSFGSSCNEFTGQCQCMPGFGGRTCNECQEFFWGDPGVDCQACDCDQRGIQTPQCNRTTGQCICKEGVEGARCDKCTRGYSGTFPDCAPCHQCFALWDIIISELTNRTQRFLERAQALKITGVSGPYQKTLNTVEEKLNEIKSIIAQNPAAEPLKNIGNLFEEAKKLTADVTEKINEVEEKLSKVSAESNNTNIQLSALEADAKSLDSVLKELVEQLEFLKISDVRGALDSITKYFQKSLDAEKQANASALLPGSVVEQSAEMRLEIESLINETEATFKAKQEEQSRLLDELAGKLQSLDLADVAEKTCGTAPGASCEDSECGGLSCRTEDGKMKCGGPDCDGLVTVAHNAWQKAMDFDRDILSALAEVEQLSKMVSEAKQRADEAKQNAQEVLLKTNATKEQVDRSNEDLRNLIKQIREFLMKDSADLDSIEAVANEVLDMEMPSTPDQLQTLAKNIRERVESLSDVEMVLQQSAGDIARAKALLDEAKKASKSATDVKVTADMVKEALEETEKAQTAAEKALKLADEDIQGTQDLLTSVSFDCLNVLEAITATLCITLKLQVLDNDVNDKYKTVENLIAKKTEESADARKKAEALQNEAKILLDQANSKLQLLKGKAQYGSGQCISQLLCSPFLAELEDTYERNQRVLEDKARQVVQLEETVRSLLQAISQKVAVYSTC</sequence>
<dbReference type="Proteomes" id="UP000826234">
    <property type="component" value="Unassembled WGS sequence"/>
</dbReference>
<accession>A0ABQ7SGM4</accession>
<feature type="coiled-coil region" evidence="4">
    <location>
        <begin position="488"/>
        <end position="546"/>
    </location>
</feature>
<dbReference type="PANTHER" id="PTHR10574">
    <property type="entry name" value="NETRIN/LAMININ-RELATED"/>
    <property type="match status" value="1"/>
</dbReference>
<gene>
    <name evidence="6" type="ORF">JD844_027657</name>
</gene>
<keyword evidence="4" id="KW-0175">Coiled coil</keyword>
<dbReference type="PANTHER" id="PTHR10574:SF406">
    <property type="entry name" value="LAMININ SUBUNIT ALPHA 5"/>
    <property type="match status" value="1"/>
</dbReference>
<dbReference type="EMBL" id="JAIPUX010005290">
    <property type="protein sequence ID" value="KAH0616510.1"/>
    <property type="molecule type" value="Genomic_DNA"/>
</dbReference>
<feature type="disulfide bond" evidence="3">
    <location>
        <begin position="80"/>
        <end position="89"/>
    </location>
</feature>
<dbReference type="Pfam" id="PF23219">
    <property type="entry name" value="LAMB1"/>
    <property type="match status" value="1"/>
</dbReference>
<keyword evidence="2 3" id="KW-0424">Laminin EGF-like domain</keyword>
<keyword evidence="7" id="KW-1185">Reference proteome</keyword>
<feature type="domain" description="Laminin EGF-like" evidence="5">
    <location>
        <begin position="59"/>
        <end position="105"/>
    </location>
</feature>
<keyword evidence="1 3" id="KW-1015">Disulfide bond</keyword>
<feature type="coiled-coil region" evidence="4">
    <location>
        <begin position="589"/>
        <end position="627"/>
    </location>
</feature>
<feature type="disulfide bond" evidence="3">
    <location>
        <begin position="13"/>
        <end position="30"/>
    </location>
</feature>
<dbReference type="Pfam" id="PF00053">
    <property type="entry name" value="EGF_laminin"/>
    <property type="match status" value="2"/>
</dbReference>